<dbReference type="RefSeq" id="XP_048331635.2">
    <property type="nucleotide sequence ID" value="XM_048475678.2"/>
</dbReference>
<dbReference type="InterPro" id="IPR006501">
    <property type="entry name" value="Pectinesterase_inhib_dom"/>
</dbReference>
<protein>
    <submittedName>
        <fullName evidence="5">Uncharacterized protein LOC125422963</fullName>
    </submittedName>
</protein>
<evidence type="ECO:0000313" key="4">
    <source>
        <dbReference type="Proteomes" id="UP001652623"/>
    </source>
</evidence>
<reference evidence="5" key="1">
    <citation type="submission" date="2025-08" db="UniProtKB">
        <authorList>
            <consortium name="RefSeq"/>
        </authorList>
    </citation>
    <scope>IDENTIFICATION</scope>
    <source>
        <tissue evidence="5">Seedling</tissue>
    </source>
</reference>
<organism evidence="4 5">
    <name type="scientific">Ziziphus jujuba</name>
    <name type="common">Chinese jujube</name>
    <name type="synonym">Ziziphus sativa</name>
    <dbReference type="NCBI Taxonomy" id="326968"/>
    <lineage>
        <taxon>Eukaryota</taxon>
        <taxon>Viridiplantae</taxon>
        <taxon>Streptophyta</taxon>
        <taxon>Embryophyta</taxon>
        <taxon>Tracheophyta</taxon>
        <taxon>Spermatophyta</taxon>
        <taxon>Magnoliopsida</taxon>
        <taxon>eudicotyledons</taxon>
        <taxon>Gunneridae</taxon>
        <taxon>Pentapetalae</taxon>
        <taxon>rosids</taxon>
        <taxon>fabids</taxon>
        <taxon>Rosales</taxon>
        <taxon>Rhamnaceae</taxon>
        <taxon>Paliureae</taxon>
        <taxon>Ziziphus</taxon>
    </lineage>
</organism>
<dbReference type="CDD" id="cd15795">
    <property type="entry name" value="PMEI-Pla_a_1_like"/>
    <property type="match status" value="1"/>
</dbReference>
<dbReference type="InterPro" id="IPR034088">
    <property type="entry name" value="Pla_a_1-like"/>
</dbReference>
<dbReference type="NCBIfam" id="TIGR01614">
    <property type="entry name" value="PME_inhib"/>
    <property type="match status" value="1"/>
</dbReference>
<dbReference type="SMART" id="SM00856">
    <property type="entry name" value="PMEI"/>
    <property type="match status" value="1"/>
</dbReference>
<name>A0ABM3IMJ9_ZIZJJ</name>
<sequence length="181" mass="20020">MDFPTQFFKFFTISLLIFLSSPSPPNVAASKLIDSVCQRTLEYSTKCQQLIGSDPKTKTLEDPKKLAEIVLQMSIANAQSSYDFINQMIKSNPAEPIKKCLFWYEAVVDSFKSSQGELKQDPQTANYDAKTAGDNADTCDKELAVGPPIPEISDRNDQVRLHSRISDAATNMVQLSSSNGD</sequence>
<feature type="region of interest" description="Disordered" evidence="1">
    <location>
        <begin position="115"/>
        <end position="134"/>
    </location>
</feature>
<feature type="domain" description="Pectinesterase inhibitor" evidence="3">
    <location>
        <begin position="28"/>
        <end position="169"/>
    </location>
</feature>
<gene>
    <name evidence="5" type="primary">LOC125422963</name>
</gene>
<dbReference type="InterPro" id="IPR035513">
    <property type="entry name" value="Invertase/methylesterase_inhib"/>
</dbReference>
<dbReference type="SUPFAM" id="SSF101148">
    <property type="entry name" value="Plant invertase/pectin methylesterase inhibitor"/>
    <property type="match status" value="1"/>
</dbReference>
<proteinExistence type="predicted"/>
<feature type="signal peptide" evidence="2">
    <location>
        <begin position="1"/>
        <end position="29"/>
    </location>
</feature>
<feature type="chain" id="PRO_5045507589" evidence="2">
    <location>
        <begin position="30"/>
        <end position="181"/>
    </location>
</feature>
<accession>A0ABM3IMJ9</accession>
<keyword evidence="4" id="KW-1185">Reference proteome</keyword>
<dbReference type="GeneID" id="125422963"/>
<dbReference type="PANTHER" id="PTHR31890:SF9">
    <property type="entry name" value="PLANT INVERTASE_PECTIN METHYLESTERASE INHIBITOR SUPERFAMILY PROTEIN"/>
    <property type="match status" value="1"/>
</dbReference>
<evidence type="ECO:0000256" key="1">
    <source>
        <dbReference type="SAM" id="MobiDB-lite"/>
    </source>
</evidence>
<evidence type="ECO:0000259" key="3">
    <source>
        <dbReference type="SMART" id="SM00856"/>
    </source>
</evidence>
<evidence type="ECO:0000313" key="5">
    <source>
        <dbReference type="RefSeq" id="XP_048331635.2"/>
    </source>
</evidence>
<feature type="compositionally biased region" description="Polar residues" evidence="1">
    <location>
        <begin position="115"/>
        <end position="126"/>
    </location>
</feature>
<dbReference type="Pfam" id="PF04043">
    <property type="entry name" value="PMEI"/>
    <property type="match status" value="1"/>
</dbReference>
<evidence type="ECO:0000256" key="2">
    <source>
        <dbReference type="SAM" id="SignalP"/>
    </source>
</evidence>
<dbReference type="Proteomes" id="UP001652623">
    <property type="component" value="Chromosome 5"/>
</dbReference>
<keyword evidence="2" id="KW-0732">Signal</keyword>
<dbReference type="Gene3D" id="1.20.140.40">
    <property type="entry name" value="Invertase/pectin methylesterase inhibitor family protein"/>
    <property type="match status" value="1"/>
</dbReference>
<dbReference type="PANTHER" id="PTHR31890">
    <property type="entry name" value="PLANT INVERTASE/PECTIN METHYLESTERASE INHIBITOR SUPERFAMILY PROTEIN"/>
    <property type="match status" value="1"/>
</dbReference>